<dbReference type="Pfam" id="PF01142">
    <property type="entry name" value="TruD"/>
    <property type="match status" value="1"/>
</dbReference>
<dbReference type="Proteomes" id="UP000011087">
    <property type="component" value="Unassembled WGS sequence"/>
</dbReference>
<protein>
    <recommendedName>
        <fullName evidence="5">TRUD domain-containing protein</fullName>
    </recommendedName>
</protein>
<dbReference type="InterPro" id="IPR001656">
    <property type="entry name" value="PsdUridine_synth_TruD"/>
</dbReference>
<dbReference type="Gene3D" id="3.30.70.3160">
    <property type="match status" value="1"/>
</dbReference>
<evidence type="ECO:0000256" key="2">
    <source>
        <dbReference type="ARBA" id="ARBA00022694"/>
    </source>
</evidence>
<dbReference type="InterPro" id="IPR020119">
    <property type="entry name" value="PsdUridine_synth_TruD_CS"/>
</dbReference>
<sequence>MSGGRRTLLLLLLLCCSSVTGNGGASHQKPQALQRTIDVDGRRILLAKSGKRTCNATMAYVLREAHSTWNDKIGFAATGQLSWTPKYSEEDVGISQYMKKRTQGIHGVLKGTWSDFVVQEVRIDDQRVVNLPADDQVKAEDMKEGKAAARQKWLKFTLCKMGLDTISAIRIIARMANIPYTSFRFAGIKDKYGITLQEVTLMSHYSHRFRDLVSSEYKVKNGKIWISEVENCSRPLHSGELYGNRFVVVLRNVTLDHKTMHRSVRRLRKGGFLNYFGMQRFGGGSIPSLEAGRHLLLMNHSAFVQSIMSTRLSTNKQEIEAKELYEKNGAGFLWHLVSESMNQAEKQFLEARNLHIFCRAAVSAIPFKSLFVQSYLSGLWNEACSYRIKRYGSKQAVEGDIILLETIGGGQKGKKMQKIKIVSEQDAKNRTYSILDVVLPMFAEGRRVVLPRNRMGKWLKKRMKVENIMHTMKVVEIEDVDGCCVSVDQEDCEDEMQTRPSKATRSKTFTEVCKFRHVVVRPQRMRSSVRRYSSVDDAVFRGLSEDLMSVNPLLTRIHE</sequence>
<dbReference type="EMBL" id="JH992969">
    <property type="protein sequence ID" value="EKX53686.1"/>
    <property type="molecule type" value="Genomic_DNA"/>
</dbReference>
<feature type="domain" description="TRUD" evidence="5">
    <location>
        <begin position="271"/>
        <end position="494"/>
    </location>
</feature>
<dbReference type="PANTHER" id="PTHR13326:SF21">
    <property type="entry name" value="PSEUDOURIDYLATE SYNTHASE PUS7L"/>
    <property type="match status" value="1"/>
</dbReference>
<reference evidence="6 8" key="1">
    <citation type="journal article" date="2012" name="Nature">
        <title>Algal genomes reveal evolutionary mosaicism and the fate of nucleomorphs.</title>
        <authorList>
            <consortium name="DOE Joint Genome Institute"/>
            <person name="Curtis B.A."/>
            <person name="Tanifuji G."/>
            <person name="Burki F."/>
            <person name="Gruber A."/>
            <person name="Irimia M."/>
            <person name="Maruyama S."/>
            <person name="Arias M.C."/>
            <person name="Ball S.G."/>
            <person name="Gile G.H."/>
            <person name="Hirakawa Y."/>
            <person name="Hopkins J.F."/>
            <person name="Kuo A."/>
            <person name="Rensing S.A."/>
            <person name="Schmutz J."/>
            <person name="Symeonidi A."/>
            <person name="Elias M."/>
            <person name="Eveleigh R.J."/>
            <person name="Herman E.K."/>
            <person name="Klute M.J."/>
            <person name="Nakayama T."/>
            <person name="Obornik M."/>
            <person name="Reyes-Prieto A."/>
            <person name="Armbrust E.V."/>
            <person name="Aves S.J."/>
            <person name="Beiko R.G."/>
            <person name="Coutinho P."/>
            <person name="Dacks J.B."/>
            <person name="Durnford D.G."/>
            <person name="Fast N.M."/>
            <person name="Green B.R."/>
            <person name="Grisdale C.J."/>
            <person name="Hempel F."/>
            <person name="Henrissat B."/>
            <person name="Hoppner M.P."/>
            <person name="Ishida K."/>
            <person name="Kim E."/>
            <person name="Koreny L."/>
            <person name="Kroth P.G."/>
            <person name="Liu Y."/>
            <person name="Malik S.B."/>
            <person name="Maier U.G."/>
            <person name="McRose D."/>
            <person name="Mock T."/>
            <person name="Neilson J.A."/>
            <person name="Onodera N.T."/>
            <person name="Poole A.M."/>
            <person name="Pritham E.J."/>
            <person name="Richards T.A."/>
            <person name="Rocap G."/>
            <person name="Roy S.W."/>
            <person name="Sarai C."/>
            <person name="Schaack S."/>
            <person name="Shirato S."/>
            <person name="Slamovits C.H."/>
            <person name="Spencer D.F."/>
            <person name="Suzuki S."/>
            <person name="Worden A.Z."/>
            <person name="Zauner S."/>
            <person name="Barry K."/>
            <person name="Bell C."/>
            <person name="Bharti A.K."/>
            <person name="Crow J.A."/>
            <person name="Grimwood J."/>
            <person name="Kramer R."/>
            <person name="Lindquist E."/>
            <person name="Lucas S."/>
            <person name="Salamov A."/>
            <person name="McFadden G.I."/>
            <person name="Lane C.E."/>
            <person name="Keeling P.J."/>
            <person name="Gray M.W."/>
            <person name="Grigoriev I.V."/>
            <person name="Archibald J.M."/>
        </authorList>
    </citation>
    <scope>NUCLEOTIDE SEQUENCE</scope>
    <source>
        <strain evidence="6 8">CCMP2712</strain>
    </source>
</reference>
<evidence type="ECO:0000313" key="8">
    <source>
        <dbReference type="Proteomes" id="UP000011087"/>
    </source>
</evidence>
<dbReference type="GO" id="GO:0001522">
    <property type="term" value="P:pseudouridine synthesis"/>
    <property type="evidence" value="ECO:0007669"/>
    <property type="project" value="InterPro"/>
</dbReference>
<feature type="chain" id="PRO_5008771932" description="TRUD domain-containing protein" evidence="4">
    <location>
        <begin position="22"/>
        <end position="559"/>
    </location>
</feature>
<dbReference type="GO" id="GO:0003723">
    <property type="term" value="F:RNA binding"/>
    <property type="evidence" value="ECO:0007669"/>
    <property type="project" value="InterPro"/>
</dbReference>
<keyword evidence="8" id="KW-1185">Reference proteome</keyword>
<feature type="signal peptide" evidence="4">
    <location>
        <begin position="1"/>
        <end position="21"/>
    </location>
</feature>
<dbReference type="OMA" id="HEAWAVG"/>
<dbReference type="PIRSF" id="PIRSF037016">
    <property type="entry name" value="Pseudouridin_synth_euk_prd"/>
    <property type="match status" value="1"/>
</dbReference>
<evidence type="ECO:0000259" key="5">
    <source>
        <dbReference type="PROSITE" id="PS50984"/>
    </source>
</evidence>
<dbReference type="InterPro" id="IPR011760">
    <property type="entry name" value="PsdUridine_synth_TruD_insert"/>
</dbReference>
<dbReference type="Gene3D" id="1.10.1510.30">
    <property type="match status" value="1"/>
</dbReference>
<dbReference type="AlphaFoldDB" id="L1JYM9"/>
<dbReference type="GO" id="GO:0009982">
    <property type="term" value="F:pseudouridine synthase activity"/>
    <property type="evidence" value="ECO:0007669"/>
    <property type="project" value="InterPro"/>
</dbReference>
<dbReference type="STRING" id="905079.L1JYM9"/>
<dbReference type="EnsemblProtists" id="EKX53686">
    <property type="protein sequence ID" value="EKX53686"/>
    <property type="gene ID" value="GUITHDRAFT_100662"/>
</dbReference>
<dbReference type="Gene3D" id="3.30.2350.20">
    <property type="entry name" value="TruD, catalytic domain"/>
    <property type="match status" value="1"/>
</dbReference>
<dbReference type="PROSITE" id="PS01268">
    <property type="entry name" value="UPF0024"/>
    <property type="match status" value="1"/>
</dbReference>
<dbReference type="eggNOG" id="KOG2339">
    <property type="taxonomic scope" value="Eukaryota"/>
</dbReference>
<comment type="similarity">
    <text evidence="1">Belongs to the pseudouridine synthase TruD family.</text>
</comment>
<reference evidence="8" key="2">
    <citation type="submission" date="2012-11" db="EMBL/GenBank/DDBJ databases">
        <authorList>
            <person name="Kuo A."/>
            <person name="Curtis B.A."/>
            <person name="Tanifuji G."/>
            <person name="Burki F."/>
            <person name="Gruber A."/>
            <person name="Irimia M."/>
            <person name="Maruyama S."/>
            <person name="Arias M.C."/>
            <person name="Ball S.G."/>
            <person name="Gile G.H."/>
            <person name="Hirakawa Y."/>
            <person name="Hopkins J.F."/>
            <person name="Rensing S.A."/>
            <person name="Schmutz J."/>
            <person name="Symeonidi A."/>
            <person name="Elias M."/>
            <person name="Eveleigh R.J."/>
            <person name="Herman E.K."/>
            <person name="Klute M.J."/>
            <person name="Nakayama T."/>
            <person name="Obornik M."/>
            <person name="Reyes-Prieto A."/>
            <person name="Armbrust E.V."/>
            <person name="Aves S.J."/>
            <person name="Beiko R.G."/>
            <person name="Coutinho P."/>
            <person name="Dacks J.B."/>
            <person name="Durnford D.G."/>
            <person name="Fast N.M."/>
            <person name="Green B.R."/>
            <person name="Grisdale C."/>
            <person name="Hempe F."/>
            <person name="Henrissat B."/>
            <person name="Hoppner M.P."/>
            <person name="Ishida K.-I."/>
            <person name="Kim E."/>
            <person name="Koreny L."/>
            <person name="Kroth P.G."/>
            <person name="Liu Y."/>
            <person name="Malik S.-B."/>
            <person name="Maier U.G."/>
            <person name="McRose D."/>
            <person name="Mock T."/>
            <person name="Neilson J.A."/>
            <person name="Onodera N.T."/>
            <person name="Poole A.M."/>
            <person name="Pritham E.J."/>
            <person name="Richards T.A."/>
            <person name="Rocap G."/>
            <person name="Roy S.W."/>
            <person name="Sarai C."/>
            <person name="Schaack S."/>
            <person name="Shirato S."/>
            <person name="Slamovits C.H."/>
            <person name="Spencer D.F."/>
            <person name="Suzuki S."/>
            <person name="Worden A.Z."/>
            <person name="Zauner S."/>
            <person name="Barry K."/>
            <person name="Bell C."/>
            <person name="Bharti A.K."/>
            <person name="Crow J.A."/>
            <person name="Grimwood J."/>
            <person name="Kramer R."/>
            <person name="Lindquist E."/>
            <person name="Lucas S."/>
            <person name="Salamov A."/>
            <person name="McFadden G.I."/>
            <person name="Lane C.E."/>
            <person name="Keeling P.J."/>
            <person name="Gray M.W."/>
            <person name="Grigoriev I.V."/>
            <person name="Archibald J.M."/>
        </authorList>
    </citation>
    <scope>NUCLEOTIDE SEQUENCE</scope>
    <source>
        <strain evidence="8">CCMP2712</strain>
    </source>
</reference>
<evidence type="ECO:0000256" key="1">
    <source>
        <dbReference type="ARBA" id="ARBA00007953"/>
    </source>
</evidence>
<dbReference type="InterPro" id="IPR020103">
    <property type="entry name" value="PsdUridine_synth_cat_dom_sf"/>
</dbReference>
<dbReference type="HOGENOM" id="CLU_487877_0_0_1"/>
<gene>
    <name evidence="6" type="ORF">GUITHDRAFT_100662</name>
</gene>
<dbReference type="GeneID" id="17310397"/>
<dbReference type="PROSITE" id="PS50984">
    <property type="entry name" value="TRUD"/>
    <property type="match status" value="1"/>
</dbReference>
<dbReference type="PANTHER" id="PTHR13326">
    <property type="entry name" value="TRNA PSEUDOURIDINE SYNTHASE D"/>
    <property type="match status" value="1"/>
</dbReference>
<evidence type="ECO:0000313" key="6">
    <source>
        <dbReference type="EMBL" id="EKX53686.1"/>
    </source>
</evidence>
<evidence type="ECO:0000256" key="4">
    <source>
        <dbReference type="SAM" id="SignalP"/>
    </source>
</evidence>
<dbReference type="KEGG" id="gtt:GUITHDRAFT_100662"/>
<evidence type="ECO:0000256" key="3">
    <source>
        <dbReference type="ARBA" id="ARBA00023235"/>
    </source>
</evidence>
<dbReference type="GO" id="GO:0008033">
    <property type="term" value="P:tRNA processing"/>
    <property type="evidence" value="ECO:0007669"/>
    <property type="project" value="UniProtKB-KW"/>
</dbReference>
<keyword evidence="2" id="KW-0819">tRNA processing</keyword>
<dbReference type="PaxDb" id="55529-EKX53686"/>
<dbReference type="InterPro" id="IPR042214">
    <property type="entry name" value="TruD_catalytic"/>
</dbReference>
<reference evidence="7" key="3">
    <citation type="submission" date="2016-03" db="UniProtKB">
        <authorList>
            <consortium name="EnsemblProtists"/>
        </authorList>
    </citation>
    <scope>IDENTIFICATION</scope>
</reference>
<keyword evidence="4" id="KW-0732">Signal</keyword>
<dbReference type="OrthoDB" id="447290at2759"/>
<organism evidence="6">
    <name type="scientific">Guillardia theta (strain CCMP2712)</name>
    <name type="common">Cryptophyte</name>
    <dbReference type="NCBI Taxonomy" id="905079"/>
    <lineage>
        <taxon>Eukaryota</taxon>
        <taxon>Cryptophyceae</taxon>
        <taxon>Pyrenomonadales</taxon>
        <taxon>Geminigeraceae</taxon>
        <taxon>Guillardia</taxon>
    </lineage>
</organism>
<accession>L1JYM9</accession>
<proteinExistence type="inferred from homology"/>
<name>L1JYM9_GUITC</name>
<keyword evidence="3" id="KW-0413">Isomerase</keyword>
<dbReference type="RefSeq" id="XP_005840666.1">
    <property type="nucleotide sequence ID" value="XM_005840609.1"/>
</dbReference>
<dbReference type="SUPFAM" id="SSF55120">
    <property type="entry name" value="Pseudouridine synthase"/>
    <property type="match status" value="1"/>
</dbReference>
<evidence type="ECO:0000313" key="7">
    <source>
        <dbReference type="EnsemblProtists" id="EKX53686"/>
    </source>
</evidence>